<feature type="region of interest" description="Disordered" evidence="1">
    <location>
        <begin position="1"/>
        <end position="23"/>
    </location>
</feature>
<comment type="caution">
    <text evidence="2">The sequence shown here is derived from an EMBL/GenBank/DDBJ whole genome shotgun (WGS) entry which is preliminary data.</text>
</comment>
<accession>A0A3D8QRN2</accession>
<reference evidence="2 3" key="1">
    <citation type="journal article" date="2018" name="IMA Fungus">
        <title>IMA Genome-F 9: Draft genome sequence of Annulohypoxylon stygium, Aspergillus mulundensis, Berkeleyomyces basicola (syn. Thielaviopsis basicola), Ceratocystis smalleyi, two Cercospora beticola strains, Coleophoma cylindrospora, Fusarium fracticaudum, Phialophora cf. hyalina, and Morchella septimelata.</title>
        <authorList>
            <person name="Wingfield B.D."/>
            <person name="Bills G.F."/>
            <person name="Dong Y."/>
            <person name="Huang W."/>
            <person name="Nel W.J."/>
            <person name="Swalarsk-Parry B.S."/>
            <person name="Vaghefi N."/>
            <person name="Wilken P.M."/>
            <person name="An Z."/>
            <person name="de Beer Z.W."/>
            <person name="De Vos L."/>
            <person name="Chen L."/>
            <person name="Duong T.A."/>
            <person name="Gao Y."/>
            <person name="Hammerbacher A."/>
            <person name="Kikkert J.R."/>
            <person name="Li Y."/>
            <person name="Li H."/>
            <person name="Li K."/>
            <person name="Li Q."/>
            <person name="Liu X."/>
            <person name="Ma X."/>
            <person name="Naidoo K."/>
            <person name="Pethybridge S.J."/>
            <person name="Sun J."/>
            <person name="Steenkamp E.T."/>
            <person name="van der Nest M.A."/>
            <person name="van Wyk S."/>
            <person name="Wingfield M.J."/>
            <person name="Xiong C."/>
            <person name="Yue Q."/>
            <person name="Zhang X."/>
        </authorList>
    </citation>
    <scope>NUCLEOTIDE SEQUENCE [LARGE SCALE GENOMIC DNA]</scope>
    <source>
        <strain evidence="2 3">DSM 5745</strain>
    </source>
</reference>
<organism evidence="2 3">
    <name type="scientific">Aspergillus mulundensis</name>
    <dbReference type="NCBI Taxonomy" id="1810919"/>
    <lineage>
        <taxon>Eukaryota</taxon>
        <taxon>Fungi</taxon>
        <taxon>Dikarya</taxon>
        <taxon>Ascomycota</taxon>
        <taxon>Pezizomycotina</taxon>
        <taxon>Eurotiomycetes</taxon>
        <taxon>Eurotiomycetidae</taxon>
        <taxon>Eurotiales</taxon>
        <taxon>Aspergillaceae</taxon>
        <taxon>Aspergillus</taxon>
        <taxon>Aspergillus subgen. Nidulantes</taxon>
    </lineage>
</organism>
<dbReference type="Proteomes" id="UP000256690">
    <property type="component" value="Unassembled WGS sequence"/>
</dbReference>
<sequence length="96" mass="10267">MTDSDTVLPNTGSQAQTKHGGITKTVVTTTATEVQNPSMEETTGNVLDAGDAMYPDVEDNDEPAVYLYDPVTKEYTGKVVGEEVDTVARGLNEDVK</sequence>
<dbReference type="RefSeq" id="XP_026599642.1">
    <property type="nucleotide sequence ID" value="XM_026751910.1"/>
</dbReference>
<feature type="compositionally biased region" description="Polar residues" evidence="1">
    <location>
        <begin position="1"/>
        <end position="17"/>
    </location>
</feature>
<evidence type="ECO:0000256" key="1">
    <source>
        <dbReference type="SAM" id="MobiDB-lite"/>
    </source>
</evidence>
<evidence type="ECO:0000313" key="2">
    <source>
        <dbReference type="EMBL" id="RDW64483.1"/>
    </source>
</evidence>
<dbReference type="GeneID" id="38120264"/>
<name>A0A3D8QRN2_9EURO</name>
<dbReference type="EMBL" id="PVWQ01000014">
    <property type="protein sequence ID" value="RDW64483.1"/>
    <property type="molecule type" value="Genomic_DNA"/>
</dbReference>
<protein>
    <submittedName>
        <fullName evidence="2">Uncharacterized protein</fullName>
    </submittedName>
</protein>
<dbReference type="AlphaFoldDB" id="A0A3D8QRN2"/>
<gene>
    <name evidence="2" type="ORF">DSM5745_09894</name>
</gene>
<evidence type="ECO:0000313" key="3">
    <source>
        <dbReference type="Proteomes" id="UP000256690"/>
    </source>
</evidence>
<proteinExistence type="predicted"/>
<keyword evidence="3" id="KW-1185">Reference proteome</keyword>